<organism evidence="9 10">
    <name type="scientific">Phyllotreta striolata</name>
    <name type="common">Striped flea beetle</name>
    <name type="synonym">Crioceris striolata</name>
    <dbReference type="NCBI Taxonomy" id="444603"/>
    <lineage>
        <taxon>Eukaryota</taxon>
        <taxon>Metazoa</taxon>
        <taxon>Ecdysozoa</taxon>
        <taxon>Arthropoda</taxon>
        <taxon>Hexapoda</taxon>
        <taxon>Insecta</taxon>
        <taxon>Pterygota</taxon>
        <taxon>Neoptera</taxon>
        <taxon>Endopterygota</taxon>
        <taxon>Coleoptera</taxon>
        <taxon>Polyphaga</taxon>
        <taxon>Cucujiformia</taxon>
        <taxon>Chrysomeloidea</taxon>
        <taxon>Chrysomelidae</taxon>
        <taxon>Galerucinae</taxon>
        <taxon>Alticini</taxon>
        <taxon>Phyllotreta</taxon>
    </lineage>
</organism>
<dbReference type="GO" id="GO:0022625">
    <property type="term" value="C:cytosolic large ribosomal subunit"/>
    <property type="evidence" value="ECO:0007669"/>
    <property type="project" value="TreeGrafter"/>
</dbReference>
<dbReference type="OrthoDB" id="2436667at2759"/>
<feature type="region of interest" description="Disordered" evidence="7">
    <location>
        <begin position="1"/>
        <end position="31"/>
    </location>
</feature>
<evidence type="ECO:0000256" key="4">
    <source>
        <dbReference type="ARBA" id="ARBA00034092"/>
    </source>
</evidence>
<accession>A0A9N9TFD7</accession>
<dbReference type="EMBL" id="OU900094">
    <property type="protein sequence ID" value="CAG9854307.1"/>
    <property type="molecule type" value="Genomic_DNA"/>
</dbReference>
<evidence type="ECO:0000256" key="5">
    <source>
        <dbReference type="ARBA" id="ARBA00046388"/>
    </source>
</evidence>
<dbReference type="InterPro" id="IPR005568">
    <property type="entry name" value="Ribosomal_uL6_N"/>
</dbReference>
<dbReference type="InterPro" id="IPR041997">
    <property type="entry name" value="Ribosomal_eL6_KOW"/>
</dbReference>
<dbReference type="FunFam" id="2.30.30.30:FF:000014">
    <property type="entry name" value="60S ribosomal protein L6"/>
    <property type="match status" value="1"/>
</dbReference>
<protein>
    <recommendedName>
        <fullName evidence="6">60S ribosomal protein L6</fullName>
    </recommendedName>
</protein>
<dbReference type="PROSITE" id="PS01170">
    <property type="entry name" value="RIBOSOMAL_L6E"/>
    <property type="match status" value="1"/>
</dbReference>
<dbReference type="InterPro" id="IPR008991">
    <property type="entry name" value="Translation_prot_SH3-like_sf"/>
</dbReference>
<name>A0A9N9TFD7_PHYSR</name>
<dbReference type="Gene3D" id="2.30.30.30">
    <property type="match status" value="1"/>
</dbReference>
<dbReference type="InterPro" id="IPR014722">
    <property type="entry name" value="Rib_uL2_dom2"/>
</dbReference>
<dbReference type="GO" id="GO:0002181">
    <property type="term" value="P:cytoplasmic translation"/>
    <property type="evidence" value="ECO:0007669"/>
    <property type="project" value="TreeGrafter"/>
</dbReference>
<evidence type="ECO:0000256" key="6">
    <source>
        <dbReference type="RuleBase" id="RU000662"/>
    </source>
</evidence>
<dbReference type="SUPFAM" id="SSF50104">
    <property type="entry name" value="Translation proteins SH3-like domain"/>
    <property type="match status" value="1"/>
</dbReference>
<comment type="subunit">
    <text evidence="5">Component of the large ribosomal subunit. May bind IPO9 with low affinity.</text>
</comment>
<evidence type="ECO:0000256" key="3">
    <source>
        <dbReference type="ARBA" id="ARBA00023274"/>
    </source>
</evidence>
<dbReference type="InterPro" id="IPR049633">
    <property type="entry name" value="Ribosomal_eL6_CS"/>
</dbReference>
<dbReference type="PANTHER" id="PTHR10715">
    <property type="entry name" value="60S RIBOSOMAL PROTEIN L6"/>
    <property type="match status" value="1"/>
</dbReference>
<evidence type="ECO:0000313" key="9">
    <source>
        <dbReference type="EMBL" id="CAG9854307.1"/>
    </source>
</evidence>
<dbReference type="GO" id="GO:0000027">
    <property type="term" value="P:ribosomal large subunit assembly"/>
    <property type="evidence" value="ECO:0007669"/>
    <property type="project" value="TreeGrafter"/>
</dbReference>
<dbReference type="CDD" id="cd13156">
    <property type="entry name" value="KOW_RPL6"/>
    <property type="match status" value="1"/>
</dbReference>
<evidence type="ECO:0000256" key="1">
    <source>
        <dbReference type="ARBA" id="ARBA00010592"/>
    </source>
</evidence>
<evidence type="ECO:0000256" key="7">
    <source>
        <dbReference type="SAM" id="MobiDB-lite"/>
    </source>
</evidence>
<keyword evidence="2 6" id="KW-0689">Ribosomal protein</keyword>
<evidence type="ECO:0000313" key="10">
    <source>
        <dbReference type="Proteomes" id="UP001153712"/>
    </source>
</evidence>
<dbReference type="Pfam" id="PF03868">
    <property type="entry name" value="Ribosomal_L6e_N"/>
    <property type="match status" value="1"/>
</dbReference>
<comment type="similarity">
    <text evidence="1 6">Belongs to the eukaryotic ribosomal protein eL6 family.</text>
</comment>
<reference evidence="9" key="1">
    <citation type="submission" date="2022-01" db="EMBL/GenBank/DDBJ databases">
        <authorList>
            <person name="King R."/>
        </authorList>
    </citation>
    <scope>NUCLEOTIDE SEQUENCE</scope>
</reference>
<keyword evidence="10" id="KW-1185">Reference proteome</keyword>
<dbReference type="Pfam" id="PF01159">
    <property type="entry name" value="Ribosomal_L6e"/>
    <property type="match status" value="1"/>
</dbReference>
<dbReference type="PANTHER" id="PTHR10715:SF0">
    <property type="entry name" value="LARGE RIBOSOMAL SUBUNIT PROTEIN EL6"/>
    <property type="match status" value="1"/>
</dbReference>
<evidence type="ECO:0000256" key="2">
    <source>
        <dbReference type="ARBA" id="ARBA00022980"/>
    </source>
</evidence>
<feature type="domain" description="Large ribosomal subunit protein uL6 N-terminal" evidence="8">
    <location>
        <begin position="16"/>
        <end position="70"/>
    </location>
</feature>
<dbReference type="GO" id="GO:0003735">
    <property type="term" value="F:structural constituent of ribosome"/>
    <property type="evidence" value="ECO:0007669"/>
    <property type="project" value="InterPro"/>
</dbReference>
<dbReference type="InterPro" id="IPR000915">
    <property type="entry name" value="60S_ribosomal_eL6"/>
</dbReference>
<dbReference type="Proteomes" id="UP001153712">
    <property type="component" value="Chromosome 1"/>
</dbReference>
<dbReference type="AlphaFoldDB" id="A0A9N9TFD7"/>
<keyword evidence="3 6" id="KW-0687">Ribonucleoprotein</keyword>
<sequence>MVEKKKAETAPAEAPKKVHKPGKPRNYDLGNGVMRFSRTKMFHKKALYKFIGKKVKATKKPQKPHVIEKPINGEKNGGKRFVLVKKRRAYYPTQDKIKPRPAKKSFCQHKRSLRTTITPGTVLILLAGSHKGKRVVFLKQLYSGLLLVTGPFSINACPLRRVSQRYVIATSTKIDVSGIKVPDTFNDDYFARKRVKRAKKEEGDIFQTKKEVYKVSEERKKDQTEIDTQVMAAIKKHPDRKVLQAYLSAMWGLRSSQYPHRMNF</sequence>
<gene>
    <name evidence="9" type="ORF">PHYEVI_LOCUS770</name>
</gene>
<evidence type="ECO:0000259" key="8">
    <source>
        <dbReference type="Pfam" id="PF03868"/>
    </source>
</evidence>
<comment type="function">
    <text evidence="4">Component of the large ribosomal subunit. The ribosome is a large ribonucleoprotein complex responsible for the synthesis of proteins in the cell.</text>
</comment>
<proteinExistence type="inferred from homology"/>
<dbReference type="GO" id="GO:0003723">
    <property type="term" value="F:RNA binding"/>
    <property type="evidence" value="ECO:0007669"/>
    <property type="project" value="TreeGrafter"/>
</dbReference>